<dbReference type="Gene3D" id="1.20.1740.10">
    <property type="entry name" value="Amino acid/polyamine transporter I"/>
    <property type="match status" value="1"/>
</dbReference>
<evidence type="ECO:0000256" key="2">
    <source>
        <dbReference type="ARBA" id="ARBA00022692"/>
    </source>
</evidence>
<comment type="subcellular location">
    <subcellularLocation>
        <location evidence="1">Membrane</location>
        <topology evidence="1">Multi-pass membrane protein</topology>
    </subcellularLocation>
</comment>
<dbReference type="Pfam" id="PF13520">
    <property type="entry name" value="AA_permease_2"/>
    <property type="match status" value="1"/>
</dbReference>
<evidence type="ECO:0000256" key="5">
    <source>
        <dbReference type="SAM" id="Phobius"/>
    </source>
</evidence>
<dbReference type="InterPro" id="IPR053153">
    <property type="entry name" value="APC_K+_Transporter"/>
</dbReference>
<evidence type="ECO:0000313" key="7">
    <source>
        <dbReference type="Proteomes" id="UP000635565"/>
    </source>
</evidence>
<dbReference type="Proteomes" id="UP000635565">
    <property type="component" value="Unassembled WGS sequence"/>
</dbReference>
<accession>A0ABQ3VQY5</accession>
<dbReference type="RefSeq" id="WP_201366234.1">
    <property type="nucleotide sequence ID" value="NZ_BNJJ01000026.1"/>
</dbReference>
<dbReference type="PANTHER" id="PTHR47704:SF1">
    <property type="entry name" value="POTASSIUM TRANSPORTER KIMA"/>
    <property type="match status" value="1"/>
</dbReference>
<evidence type="ECO:0000256" key="3">
    <source>
        <dbReference type="ARBA" id="ARBA00022989"/>
    </source>
</evidence>
<comment type="caution">
    <text evidence="6">The sequence shown here is derived from an EMBL/GenBank/DDBJ whole genome shotgun (WGS) entry which is preliminary data.</text>
</comment>
<dbReference type="PANTHER" id="PTHR47704">
    <property type="entry name" value="POTASSIUM TRANSPORTER KIMA"/>
    <property type="match status" value="1"/>
</dbReference>
<evidence type="ECO:0000313" key="6">
    <source>
        <dbReference type="EMBL" id="GHO88679.1"/>
    </source>
</evidence>
<evidence type="ECO:0000256" key="1">
    <source>
        <dbReference type="ARBA" id="ARBA00004141"/>
    </source>
</evidence>
<organism evidence="6 7">
    <name type="scientific">Dictyobacter formicarum</name>
    <dbReference type="NCBI Taxonomy" id="2778368"/>
    <lineage>
        <taxon>Bacteria</taxon>
        <taxon>Bacillati</taxon>
        <taxon>Chloroflexota</taxon>
        <taxon>Ktedonobacteria</taxon>
        <taxon>Ktedonobacterales</taxon>
        <taxon>Dictyobacteraceae</taxon>
        <taxon>Dictyobacter</taxon>
    </lineage>
</organism>
<feature type="transmembrane region" description="Helical" evidence="5">
    <location>
        <begin position="78"/>
        <end position="102"/>
    </location>
</feature>
<keyword evidence="7" id="KW-1185">Reference proteome</keyword>
<proteinExistence type="predicted"/>
<reference evidence="6 7" key="1">
    <citation type="journal article" date="2021" name="Int. J. Syst. Evol. Microbiol.">
        <title>Reticulibacter mediterranei gen. nov., sp. nov., within the new family Reticulibacteraceae fam. nov., and Ktedonospora formicarum gen. nov., sp. nov., Ktedonobacter robiniae sp. nov., Dictyobacter formicarum sp. nov. and Dictyobacter arantiisoli sp. nov., belonging to the class Ktedonobacteria.</title>
        <authorList>
            <person name="Yabe S."/>
            <person name="Zheng Y."/>
            <person name="Wang C.M."/>
            <person name="Sakai Y."/>
            <person name="Abe K."/>
            <person name="Yokota A."/>
            <person name="Donadio S."/>
            <person name="Cavaletti L."/>
            <person name="Monciardini P."/>
        </authorList>
    </citation>
    <scope>NUCLEOTIDE SEQUENCE [LARGE SCALE GENOMIC DNA]</scope>
    <source>
        <strain evidence="6 7">SOSP1-9</strain>
    </source>
</reference>
<evidence type="ECO:0000256" key="4">
    <source>
        <dbReference type="ARBA" id="ARBA00023136"/>
    </source>
</evidence>
<gene>
    <name evidence="6" type="ORF">KSZ_66850</name>
</gene>
<evidence type="ECO:0008006" key="8">
    <source>
        <dbReference type="Google" id="ProtNLM"/>
    </source>
</evidence>
<sequence length="331" mass="37680">MVYRFPIFQLSVLGILTLSAETSYADFPRLASLLARDRFLPLMFSFRGDRLAFSSGIIALATLAGLLLVVFKGNTNALINLFAVGVFIAFTLSQSGMVVHWWRLRATQKGWLRSMIINGTGALTTALVAMIVATTKFVEGAWIVVVLVPVMVWLFQSISRHYHQVEQERTFDLPLRPQDIHHRVIIPIDRLDRATIQSLAYARSIANDVTAVHVDVDEEHTNQLRADWERWEQQIPADEGVHLLIIASPFRSLIRPLLAYIDVMHQRHPEDILTVILPEFVVSHWWEYPLHNQTALRLKTALLFRPGIAVLNLPQHLRNRMPSGAAHHQNM</sequence>
<protein>
    <recommendedName>
        <fullName evidence="8">Amino acid permease</fullName>
    </recommendedName>
</protein>
<keyword evidence="4 5" id="KW-0472">Membrane</keyword>
<feature type="transmembrane region" description="Helical" evidence="5">
    <location>
        <begin position="114"/>
        <end position="133"/>
    </location>
</feature>
<feature type="transmembrane region" description="Helical" evidence="5">
    <location>
        <begin position="140"/>
        <end position="158"/>
    </location>
</feature>
<dbReference type="EMBL" id="BNJJ01000026">
    <property type="protein sequence ID" value="GHO88679.1"/>
    <property type="molecule type" value="Genomic_DNA"/>
</dbReference>
<feature type="transmembrane region" description="Helical" evidence="5">
    <location>
        <begin position="51"/>
        <end position="71"/>
    </location>
</feature>
<keyword evidence="3 5" id="KW-1133">Transmembrane helix</keyword>
<keyword evidence="2 5" id="KW-0812">Transmembrane</keyword>
<name>A0ABQ3VQY5_9CHLR</name>
<dbReference type="InterPro" id="IPR002293">
    <property type="entry name" value="AA/rel_permease1"/>
</dbReference>